<dbReference type="EMBL" id="JADOGI010000025">
    <property type="protein sequence ID" value="MBF8186258.1"/>
    <property type="molecule type" value="Genomic_DNA"/>
</dbReference>
<comment type="caution">
    <text evidence="1">The sequence shown here is derived from an EMBL/GenBank/DDBJ whole genome shotgun (WGS) entry which is preliminary data.</text>
</comment>
<dbReference type="Proteomes" id="UP000605361">
    <property type="component" value="Unassembled WGS sequence"/>
</dbReference>
<protein>
    <submittedName>
        <fullName evidence="1">Uncharacterized protein</fullName>
    </submittedName>
</protein>
<name>A0A931A919_9ACTN</name>
<gene>
    <name evidence="1" type="ORF">ITP53_10970</name>
</gene>
<dbReference type="RefSeq" id="WP_195895236.1">
    <property type="nucleotide sequence ID" value="NZ_JADOGI010000025.1"/>
</dbReference>
<evidence type="ECO:0000313" key="2">
    <source>
        <dbReference type="Proteomes" id="UP000605361"/>
    </source>
</evidence>
<reference evidence="1" key="1">
    <citation type="submission" date="2020-11" db="EMBL/GenBank/DDBJ databases">
        <title>Whole-genome analyses of Nonomuraea sp. K274.</title>
        <authorList>
            <person name="Veyisoglu A."/>
        </authorList>
    </citation>
    <scope>NUCLEOTIDE SEQUENCE</scope>
    <source>
        <strain evidence="1">K274</strain>
    </source>
</reference>
<keyword evidence="2" id="KW-1185">Reference proteome</keyword>
<evidence type="ECO:0000313" key="1">
    <source>
        <dbReference type="EMBL" id="MBF8186258.1"/>
    </source>
</evidence>
<dbReference type="AlphaFoldDB" id="A0A931A919"/>
<accession>A0A931A919</accession>
<proteinExistence type="predicted"/>
<organism evidence="1 2">
    <name type="scientific">Nonomuraea cypriaca</name>
    <dbReference type="NCBI Taxonomy" id="1187855"/>
    <lineage>
        <taxon>Bacteria</taxon>
        <taxon>Bacillati</taxon>
        <taxon>Actinomycetota</taxon>
        <taxon>Actinomycetes</taxon>
        <taxon>Streptosporangiales</taxon>
        <taxon>Streptosporangiaceae</taxon>
        <taxon>Nonomuraea</taxon>
    </lineage>
</organism>
<sequence>MAEFDGYHGMHPASPHADATVVQWATTQRRPDRVRVRAYTCECLALVFEQCLAGGLGFVRRYDRSVWPVAVVDSPWVKVRDAETLWARIMRGEAR</sequence>